<organism evidence="1 2">
    <name type="scientific">Ceraceosorus bombacis</name>
    <dbReference type="NCBI Taxonomy" id="401625"/>
    <lineage>
        <taxon>Eukaryota</taxon>
        <taxon>Fungi</taxon>
        <taxon>Dikarya</taxon>
        <taxon>Basidiomycota</taxon>
        <taxon>Ustilaginomycotina</taxon>
        <taxon>Exobasidiomycetes</taxon>
        <taxon>Ceraceosorales</taxon>
        <taxon>Ceraceosoraceae</taxon>
        <taxon>Ceraceosorus</taxon>
    </lineage>
</organism>
<keyword evidence="2" id="KW-1185">Reference proteome</keyword>
<accession>A0A0P1BEX8</accession>
<evidence type="ECO:0000313" key="1">
    <source>
        <dbReference type="EMBL" id="CEH14443.1"/>
    </source>
</evidence>
<protein>
    <submittedName>
        <fullName evidence="1">Uncharacterized protein</fullName>
    </submittedName>
</protein>
<proteinExistence type="predicted"/>
<dbReference type="AlphaFoldDB" id="A0A0P1BEX8"/>
<evidence type="ECO:0000313" key="2">
    <source>
        <dbReference type="Proteomes" id="UP000054845"/>
    </source>
</evidence>
<dbReference type="EMBL" id="CCYA01000243">
    <property type="protein sequence ID" value="CEH14443.1"/>
    <property type="molecule type" value="Genomic_DNA"/>
</dbReference>
<sequence>MSRSAASSNLLPKQDSPAHKSVAEFVRSSANGDPPAQAFSFDGERGTGRASLCKHLPGGRTECTDIALEAKDLFAQMQSLGFFCQLPQDPALTHIQCRKLPQ</sequence>
<reference evidence="1 2" key="1">
    <citation type="submission" date="2014-09" db="EMBL/GenBank/DDBJ databases">
        <authorList>
            <person name="Magalhaes I.L.F."/>
            <person name="Oliveira U."/>
            <person name="Santos F.R."/>
            <person name="Vidigal T.H.D.A."/>
            <person name="Brescovit A.D."/>
            <person name="Santos A.J."/>
        </authorList>
    </citation>
    <scope>NUCLEOTIDE SEQUENCE [LARGE SCALE GENOMIC DNA]</scope>
</reference>
<name>A0A0P1BEX8_9BASI</name>
<dbReference type="OrthoDB" id="5277092at2759"/>
<dbReference type="Proteomes" id="UP000054845">
    <property type="component" value="Unassembled WGS sequence"/>
</dbReference>